<evidence type="ECO:0000313" key="1">
    <source>
        <dbReference type="EMBL" id="SPC34347.1"/>
    </source>
</evidence>
<dbReference type="GeneID" id="41595186"/>
<dbReference type="EMBL" id="LT981265">
    <property type="protein sequence ID" value="SPC34347.1"/>
    <property type="molecule type" value="Genomic_DNA"/>
</dbReference>
<keyword evidence="2" id="KW-1185">Reference proteome</keyword>
<reference evidence="2" key="1">
    <citation type="submission" date="2018-01" db="EMBL/GenBank/DDBJ databases">
        <authorList>
            <person name="Kerou L M."/>
        </authorList>
    </citation>
    <scope>NUCLEOTIDE SEQUENCE [LARGE SCALE GENOMIC DNA]</scope>
    <source>
        <strain evidence="2">SCU2</strain>
    </source>
</reference>
<dbReference type="KEGG" id="ncv:NCAV_1180"/>
<sequence>MYHSSRESVDEYKVTCIEFIRDISNDYKDWVKRYNLDEEESAWRLEMIDNVVKVSSAWIARYGDTIRKIDVIKDDGINKMAEFTAGYPFYLQVYVDGQLRYAEHKAGMIELEVKARAREEGRSVGITMYNRRMNEIFQLLTATEVSDAVSVLGYDDRLMNAIDAKVILDASKCKESDLISITVVVGEYDERDGLELDKRGFTTLIRII</sequence>
<dbReference type="AlphaFoldDB" id="A0A2K5ART8"/>
<accession>A0A2K5ART8</accession>
<gene>
    <name evidence="1" type="ORF">NCAV_1180</name>
</gene>
<proteinExistence type="predicted"/>
<dbReference type="Proteomes" id="UP000236248">
    <property type="component" value="Chromosome NCAV"/>
</dbReference>
<organism evidence="1 2">
    <name type="scientific">Candidatus Nitrosocaldus cavascurensis</name>
    <dbReference type="NCBI Taxonomy" id="2058097"/>
    <lineage>
        <taxon>Archaea</taxon>
        <taxon>Nitrososphaerota</taxon>
        <taxon>Nitrososphaeria</taxon>
        <taxon>Candidatus Nitrosocaldales</taxon>
        <taxon>Candidatus Nitrosocaldaceae</taxon>
        <taxon>Candidatus Nitrosocaldus</taxon>
    </lineage>
</organism>
<protein>
    <submittedName>
        <fullName evidence="1">Uncharacterized protein</fullName>
    </submittedName>
</protein>
<dbReference type="RefSeq" id="WP_103286984.1">
    <property type="nucleotide sequence ID" value="NZ_LT981265.1"/>
</dbReference>
<name>A0A2K5ART8_9ARCH</name>
<evidence type="ECO:0000313" key="2">
    <source>
        <dbReference type="Proteomes" id="UP000236248"/>
    </source>
</evidence>